<dbReference type="Proteomes" id="UP000233080">
    <property type="component" value="Unassembled WGS sequence"/>
</dbReference>
<keyword evidence="10" id="KW-0472">Membrane</keyword>
<accession>A0A2K5JXD4</accession>
<dbReference type="PROSITE" id="PS51864">
    <property type="entry name" value="ASTACIN"/>
    <property type="match status" value="1"/>
</dbReference>
<dbReference type="PRINTS" id="PR00480">
    <property type="entry name" value="ASTACIN"/>
</dbReference>
<evidence type="ECO:0000256" key="11">
    <source>
        <dbReference type="ARBA" id="ARBA00023145"/>
    </source>
</evidence>
<dbReference type="SUPFAM" id="SSF55486">
    <property type="entry name" value="Metalloproteases ('zincins'), catalytic domain"/>
    <property type="match status" value="1"/>
</dbReference>
<comment type="subcellular location">
    <subcellularLocation>
        <location evidence="1">Cell membrane</location>
    </subcellularLocation>
    <subcellularLocation>
        <location evidence="15">Cytoplasmic vesicle</location>
        <location evidence="15">Secretory vesicle</location>
        <location evidence="15">Cortical granule</location>
    </subcellularLocation>
</comment>
<dbReference type="GO" id="GO:0004222">
    <property type="term" value="F:metalloendopeptidase activity"/>
    <property type="evidence" value="ECO:0007669"/>
    <property type="project" value="UniProtKB-UniRule"/>
</dbReference>
<dbReference type="PANTHER" id="PTHR10127">
    <property type="entry name" value="DISCOIDIN, CUB, EGF, LAMININ , AND ZINC METALLOPROTEASE DOMAIN CONTAINING"/>
    <property type="match status" value="1"/>
</dbReference>
<evidence type="ECO:0000256" key="5">
    <source>
        <dbReference type="ARBA" id="ARBA00022723"/>
    </source>
</evidence>
<dbReference type="InterPro" id="IPR024079">
    <property type="entry name" value="MetalloPept_cat_dom_sf"/>
</dbReference>
<feature type="region of interest" description="Disordered" evidence="20">
    <location>
        <begin position="262"/>
        <end position="286"/>
    </location>
</feature>
<dbReference type="InterPro" id="IPR001506">
    <property type="entry name" value="Peptidase_M12A"/>
</dbReference>
<keyword evidence="4 18" id="KW-0645">Protease</keyword>
<protein>
    <recommendedName>
        <fullName evidence="19">Metalloendopeptidase</fullName>
        <ecNumber evidence="19">3.4.24.-</ecNumber>
    </recommendedName>
</protein>
<dbReference type="EC" id="3.4.24.-" evidence="19"/>
<feature type="binding site" evidence="18">
    <location>
        <position position="163"/>
    </location>
    <ligand>
        <name>Zn(2+)</name>
        <dbReference type="ChEBI" id="CHEBI:29105"/>
        <note>catalytic</note>
    </ligand>
</feature>
<keyword evidence="13" id="KW-0278">Fertilization</keyword>
<keyword evidence="9 18" id="KW-0482">Metalloprotease</keyword>
<feature type="region of interest" description="Disordered" evidence="20">
    <location>
        <begin position="298"/>
        <end position="384"/>
    </location>
</feature>
<dbReference type="STRING" id="336983.ENSCANP00000033521"/>
<dbReference type="FunFam" id="3.40.390.10:FF:000036">
    <property type="entry name" value="Metalloendopeptidase"/>
    <property type="match status" value="1"/>
</dbReference>
<reference evidence="22" key="2">
    <citation type="submission" date="2025-09" db="UniProtKB">
        <authorList>
            <consortium name="Ensembl"/>
        </authorList>
    </citation>
    <scope>IDENTIFICATION</scope>
</reference>
<feature type="binding site" evidence="18">
    <location>
        <position position="173"/>
    </location>
    <ligand>
        <name>Zn(2+)</name>
        <dbReference type="ChEBI" id="CHEBI:29105"/>
        <note>catalytic</note>
    </ligand>
</feature>
<keyword evidence="11" id="KW-0865">Zymogen</keyword>
<evidence type="ECO:0000256" key="8">
    <source>
        <dbReference type="ARBA" id="ARBA00022833"/>
    </source>
</evidence>
<dbReference type="Gene3D" id="3.40.390.10">
    <property type="entry name" value="Collagenase (Catalytic Domain)"/>
    <property type="match status" value="1"/>
</dbReference>
<keyword evidence="2" id="KW-1003">Cell membrane</keyword>
<evidence type="ECO:0000256" key="3">
    <source>
        <dbReference type="ARBA" id="ARBA00022490"/>
    </source>
</evidence>
<dbReference type="GO" id="GO:0007338">
    <property type="term" value="P:single fertilization"/>
    <property type="evidence" value="ECO:0007669"/>
    <property type="project" value="UniProtKB-KW"/>
</dbReference>
<evidence type="ECO:0000256" key="6">
    <source>
        <dbReference type="ARBA" id="ARBA00022729"/>
    </source>
</evidence>
<evidence type="ECO:0000256" key="10">
    <source>
        <dbReference type="ARBA" id="ARBA00023136"/>
    </source>
</evidence>
<dbReference type="PANTHER" id="PTHR10127:SF855">
    <property type="entry name" value="ASTACIN-LIKE METALLOENDOPEPTIDASE"/>
    <property type="match status" value="1"/>
</dbReference>
<dbReference type="GO" id="GO:0008270">
    <property type="term" value="F:zinc ion binding"/>
    <property type="evidence" value="ECO:0007669"/>
    <property type="project" value="UniProtKB-UniRule"/>
</dbReference>
<evidence type="ECO:0000259" key="21">
    <source>
        <dbReference type="PROSITE" id="PS51864"/>
    </source>
</evidence>
<dbReference type="Ensembl" id="ENSCANT00000056748.1">
    <property type="protein sequence ID" value="ENSCANP00000033521.1"/>
    <property type="gene ID" value="ENSCANG00000040426.1"/>
</dbReference>
<name>A0A2K5JXD4_COLAP</name>
<keyword evidence="6" id="KW-0732">Signal</keyword>
<dbReference type="GO" id="GO:0060473">
    <property type="term" value="C:cortical granule"/>
    <property type="evidence" value="ECO:0007669"/>
    <property type="project" value="UniProtKB-SubCell"/>
</dbReference>
<keyword evidence="5 18" id="KW-0479">Metal-binding</keyword>
<organism evidence="22 23">
    <name type="scientific">Colobus angolensis palliatus</name>
    <name type="common">Peters' Angolan colobus</name>
    <dbReference type="NCBI Taxonomy" id="336983"/>
    <lineage>
        <taxon>Eukaryota</taxon>
        <taxon>Metazoa</taxon>
        <taxon>Chordata</taxon>
        <taxon>Craniata</taxon>
        <taxon>Vertebrata</taxon>
        <taxon>Euteleostomi</taxon>
        <taxon>Mammalia</taxon>
        <taxon>Eutheria</taxon>
        <taxon>Euarchontoglires</taxon>
        <taxon>Primates</taxon>
        <taxon>Haplorrhini</taxon>
        <taxon>Catarrhini</taxon>
        <taxon>Cercopithecidae</taxon>
        <taxon>Colobinae</taxon>
        <taxon>Colobus</taxon>
    </lineage>
</organism>
<dbReference type="AlphaFoldDB" id="A0A2K5JXD4"/>
<evidence type="ECO:0000256" key="15">
    <source>
        <dbReference type="ARBA" id="ARBA00037865"/>
    </source>
</evidence>
<keyword evidence="7 18" id="KW-0378">Hydrolase</keyword>
<keyword evidence="3" id="KW-0963">Cytoplasm</keyword>
<reference evidence="22" key="1">
    <citation type="submission" date="2025-08" db="UniProtKB">
        <authorList>
            <consortium name="Ensembl"/>
        </authorList>
    </citation>
    <scope>IDENTIFICATION</scope>
</reference>
<keyword evidence="12" id="KW-1015">Disulfide bond</keyword>
<keyword evidence="23" id="KW-1185">Reference proteome</keyword>
<keyword evidence="14" id="KW-0968">Cytoplasmic vesicle</keyword>
<evidence type="ECO:0000256" key="13">
    <source>
        <dbReference type="ARBA" id="ARBA00023279"/>
    </source>
</evidence>
<feature type="compositionally biased region" description="Polar residues" evidence="20">
    <location>
        <begin position="300"/>
        <end position="309"/>
    </location>
</feature>
<sequence>MILGAPLASSCPGACGTSFPDGLTAEGTQASWDKDIPAINQGLIPEETPESSFLIEGDIVRPSPFRLLSATSNKWPTGGGGVVEVPFLLSSKYDEPSRQVILEALADFEHSTCIRFVAYQGQRDFISIIPMYGCFSSVGRSGGMQVVSLAPTCLQKGRGIVLHELMHVLGFWHEHARADRDRYIRVNWNEILPGFEINFIKSRSSNMLTPYDYSSVMHYGRLAFSRRGLPTITPLWAPSVHIGQRWNLSASDITRVLKLYGCSPSGPRPRGRGSQAHSTGRRPALASPSLQQLLEALSAESRSPDPSGSSAGGQPVPVGPGESPRGWESPVLKKLSAEASARQPQTLASSPRLRPGAGAPSIAQEQSWLARASTEPTAPSSEAGIHLVSIQGSPALPGGCVPGNHFGRSKD</sequence>
<feature type="binding site" evidence="18">
    <location>
        <position position="167"/>
    </location>
    <ligand>
        <name>Zn(2+)</name>
        <dbReference type="ChEBI" id="CHEBI:29105"/>
        <note>catalytic</note>
    </ligand>
</feature>
<evidence type="ECO:0000313" key="23">
    <source>
        <dbReference type="Proteomes" id="UP000233080"/>
    </source>
</evidence>
<evidence type="ECO:0000256" key="2">
    <source>
        <dbReference type="ARBA" id="ARBA00022475"/>
    </source>
</evidence>
<evidence type="ECO:0000256" key="14">
    <source>
        <dbReference type="ARBA" id="ARBA00023329"/>
    </source>
</evidence>
<evidence type="ECO:0000256" key="12">
    <source>
        <dbReference type="ARBA" id="ARBA00023157"/>
    </source>
</evidence>
<evidence type="ECO:0000256" key="9">
    <source>
        <dbReference type="ARBA" id="ARBA00023049"/>
    </source>
</evidence>
<evidence type="ECO:0000256" key="18">
    <source>
        <dbReference type="PROSITE-ProRule" id="PRU01211"/>
    </source>
</evidence>
<evidence type="ECO:0000313" key="22">
    <source>
        <dbReference type="Ensembl" id="ENSCANP00000033521.1"/>
    </source>
</evidence>
<dbReference type="Pfam" id="PF01400">
    <property type="entry name" value="Astacin"/>
    <property type="match status" value="1"/>
</dbReference>
<dbReference type="SMART" id="SM00235">
    <property type="entry name" value="ZnMc"/>
    <property type="match status" value="1"/>
</dbReference>
<comment type="cofactor">
    <cofactor evidence="18 19">
        <name>Zn(2+)</name>
        <dbReference type="ChEBI" id="CHEBI:29105"/>
    </cofactor>
    <text evidence="18 19">Binds 1 zinc ion per subunit.</text>
</comment>
<dbReference type="GO" id="GO:0005886">
    <property type="term" value="C:plasma membrane"/>
    <property type="evidence" value="ECO:0007669"/>
    <property type="project" value="UniProtKB-SubCell"/>
</dbReference>
<proteinExistence type="predicted"/>
<evidence type="ECO:0000256" key="20">
    <source>
        <dbReference type="SAM" id="MobiDB-lite"/>
    </source>
</evidence>
<feature type="domain" description="Peptidase M12A" evidence="21">
    <location>
        <begin position="66"/>
        <end position="263"/>
    </location>
</feature>
<evidence type="ECO:0000256" key="1">
    <source>
        <dbReference type="ARBA" id="ARBA00004236"/>
    </source>
</evidence>
<dbReference type="GO" id="GO:0006508">
    <property type="term" value="P:proteolysis"/>
    <property type="evidence" value="ECO:0007669"/>
    <property type="project" value="UniProtKB-KW"/>
</dbReference>
<dbReference type="OMA" id="WESPVLK"/>
<comment type="function">
    <text evidence="16">Oocyte-specific oolemmal receptor involved in sperm and egg adhesion and fertilization. Plays a role in the polyspermy inhibition. Probably acts as a protease for the post-fertilization cleavage of ZP2. Cleaves the sperm-binding ZP2 at the surface of the zona pellucida after fertilization and cortical granule exocytosis, rendering the zona pellucida unable to support further sperm binding.</text>
</comment>
<keyword evidence="8 18" id="KW-0862">Zinc</keyword>
<comment type="subunit">
    <text evidence="17">Interacts (via N-terminal domain) with SPACA3; the interaction occurs during fertilization.</text>
</comment>
<dbReference type="InterPro" id="IPR006026">
    <property type="entry name" value="Peptidase_Metallo"/>
</dbReference>
<evidence type="ECO:0000256" key="4">
    <source>
        <dbReference type="ARBA" id="ARBA00022670"/>
    </source>
</evidence>
<comment type="caution">
    <text evidence="18">Lacks conserved residue(s) required for the propagation of feature annotation.</text>
</comment>
<feature type="active site" evidence="18">
    <location>
        <position position="164"/>
    </location>
</feature>
<evidence type="ECO:0000256" key="16">
    <source>
        <dbReference type="ARBA" id="ARBA00057258"/>
    </source>
</evidence>
<evidence type="ECO:0000256" key="17">
    <source>
        <dbReference type="ARBA" id="ARBA00065652"/>
    </source>
</evidence>
<evidence type="ECO:0000256" key="7">
    <source>
        <dbReference type="ARBA" id="ARBA00022801"/>
    </source>
</evidence>
<evidence type="ECO:0000256" key="19">
    <source>
        <dbReference type="RuleBase" id="RU361183"/>
    </source>
</evidence>